<evidence type="ECO:0008006" key="3">
    <source>
        <dbReference type="Google" id="ProtNLM"/>
    </source>
</evidence>
<organism evidence="1 2">
    <name type="scientific">Meripilus lineatus</name>
    <dbReference type="NCBI Taxonomy" id="2056292"/>
    <lineage>
        <taxon>Eukaryota</taxon>
        <taxon>Fungi</taxon>
        <taxon>Dikarya</taxon>
        <taxon>Basidiomycota</taxon>
        <taxon>Agaricomycotina</taxon>
        <taxon>Agaricomycetes</taxon>
        <taxon>Polyporales</taxon>
        <taxon>Meripilaceae</taxon>
        <taxon>Meripilus</taxon>
    </lineage>
</organism>
<comment type="caution">
    <text evidence="1">The sequence shown here is derived from an EMBL/GenBank/DDBJ whole genome shotgun (WGS) entry which is preliminary data.</text>
</comment>
<sequence length="771" mass="88333">MLDQKLTLIWSTVHSRRHELCDPGPDLETTRIPDDFPPIMRLPPEILSQIFIEHLYDTIYIELPPVFPNLSVACVCHQWRKISLQLTQLWATFRVTNQTSDSTLELLSRSKTTPLTLRVEDIDIGDPLMKKITAEFFRLRGLDLALSYDPGDSDFSFWSLPKEAPCLRDLTIRSPWTLAPLTFIDIFDGCALPSLSRLRFFGSLFTPFSTKPIFVQNLVYLVIRLHGSRNKLSSILDCLENASYLQHLDLRLDLDPEPSSLQNSRHVELTSIRYLALEDGASPVPLSTHILPRLGFPPSTTIDLRTFDPYDSWQAGILPLLDRYRNSEDHTTDDYYPSFRSVAISKIPYWFPGRWTIRVAFWTEVLSIDDLLRPKWKFPPRLLIQSIPDVAVLSPPVEEGLKIMFMFAPLLKVETCIITGWSMEKSVQAAFMSGIPEVSTLYLGDMEIDSLCDVLAESHSNPLPQERCKFMWPKLEKMVFENIMWGTDGLAMILEMLENRREATSNHGSISTLRLLACSGIDIAHFTPFGMDVAFHPGPYRDRVRPFLLERFQVSGDSSNDTSRPFRSILVSRAPDQHMGDWVTRVAFWAEALPIHELLRPTWICHPYLLIQFLSNPGEQAIRLVDMLTPLLQIQTCLIAVLDDHFMRDLVPNIPQVSTLYLSDVRTRSLWDILATSEDSSDSLNQEQNRFLWPALENMAFENIGLDANSLSKRMHMLVARRRSDQEGISMLHLLACPDVDVAHLTLFVDVTVRRHPGPCVEERFDLEEDW</sequence>
<dbReference type="InterPro" id="IPR032675">
    <property type="entry name" value="LRR_dom_sf"/>
</dbReference>
<keyword evidence="2" id="KW-1185">Reference proteome</keyword>
<dbReference type="Gene3D" id="3.80.10.10">
    <property type="entry name" value="Ribonuclease Inhibitor"/>
    <property type="match status" value="1"/>
</dbReference>
<dbReference type="AlphaFoldDB" id="A0AAD5YF74"/>
<dbReference type="SUPFAM" id="SSF52047">
    <property type="entry name" value="RNI-like"/>
    <property type="match status" value="1"/>
</dbReference>
<reference evidence="1" key="1">
    <citation type="submission" date="2022-07" db="EMBL/GenBank/DDBJ databases">
        <title>Genome Sequence of Physisporinus lineatus.</title>
        <authorList>
            <person name="Buettner E."/>
        </authorList>
    </citation>
    <scope>NUCLEOTIDE SEQUENCE</scope>
    <source>
        <strain evidence="1">VT162</strain>
    </source>
</reference>
<evidence type="ECO:0000313" key="2">
    <source>
        <dbReference type="Proteomes" id="UP001212997"/>
    </source>
</evidence>
<evidence type="ECO:0000313" key="1">
    <source>
        <dbReference type="EMBL" id="KAJ3478886.1"/>
    </source>
</evidence>
<accession>A0AAD5YF74</accession>
<name>A0AAD5YF74_9APHY</name>
<protein>
    <recommendedName>
        <fullName evidence="3">F-box domain-containing protein</fullName>
    </recommendedName>
</protein>
<dbReference type="Proteomes" id="UP001212997">
    <property type="component" value="Unassembled WGS sequence"/>
</dbReference>
<proteinExistence type="predicted"/>
<gene>
    <name evidence="1" type="ORF">NLI96_g9443</name>
</gene>
<dbReference type="EMBL" id="JANAWD010000476">
    <property type="protein sequence ID" value="KAJ3478886.1"/>
    <property type="molecule type" value="Genomic_DNA"/>
</dbReference>